<accession>A0A6C0AD15</accession>
<name>A0A6C0AD15_9ZZZZ</name>
<evidence type="ECO:0000313" key="2">
    <source>
        <dbReference type="EMBL" id="QHS77637.1"/>
    </source>
</evidence>
<dbReference type="AlphaFoldDB" id="A0A6C0AD15"/>
<protein>
    <submittedName>
        <fullName evidence="2">Uncharacterized protein</fullName>
    </submittedName>
</protein>
<proteinExistence type="predicted"/>
<sequence length="48" mass="6159">MKEYIFLIFYNKIFFIFITEYIFLIFYYKIYFNNIIYFINDPDGFLLN</sequence>
<feature type="transmembrane region" description="Helical" evidence="1">
    <location>
        <begin position="6"/>
        <end position="28"/>
    </location>
</feature>
<reference evidence="2" key="1">
    <citation type="journal article" date="2020" name="Nature">
        <title>Giant virus diversity and host interactions through global metagenomics.</title>
        <authorList>
            <person name="Schulz F."/>
            <person name="Roux S."/>
            <person name="Paez-Espino D."/>
            <person name="Jungbluth S."/>
            <person name="Walsh D.A."/>
            <person name="Denef V.J."/>
            <person name="McMahon K.D."/>
            <person name="Konstantinidis K.T."/>
            <person name="Eloe-Fadrosh E.A."/>
            <person name="Kyrpides N.C."/>
            <person name="Woyke T."/>
        </authorList>
    </citation>
    <scope>NUCLEOTIDE SEQUENCE</scope>
    <source>
        <strain evidence="2">GVMAG-S-1021933-23</strain>
    </source>
</reference>
<evidence type="ECO:0000256" key="1">
    <source>
        <dbReference type="SAM" id="Phobius"/>
    </source>
</evidence>
<keyword evidence="1" id="KW-0812">Transmembrane</keyword>
<dbReference type="EMBL" id="MN740593">
    <property type="protein sequence ID" value="QHS77637.1"/>
    <property type="molecule type" value="Genomic_DNA"/>
</dbReference>
<keyword evidence="1" id="KW-1133">Transmembrane helix</keyword>
<keyword evidence="1" id="KW-0472">Membrane</keyword>
<organism evidence="2">
    <name type="scientific">viral metagenome</name>
    <dbReference type="NCBI Taxonomy" id="1070528"/>
    <lineage>
        <taxon>unclassified sequences</taxon>
        <taxon>metagenomes</taxon>
        <taxon>organismal metagenomes</taxon>
    </lineage>
</organism>